<dbReference type="RefSeq" id="WP_078235904.1">
    <property type="nucleotide sequence ID" value="NZ_MUYA01000001.1"/>
</dbReference>
<dbReference type="OrthoDB" id="5681413at2"/>
<name>A0A1T0AVM6_9PAST</name>
<gene>
    <name evidence="1" type="ORF">B0187_00965</name>
</gene>
<evidence type="ECO:0000313" key="1">
    <source>
        <dbReference type="EMBL" id="OOS00895.1"/>
    </source>
</evidence>
<sequence>MKVHITLLCLADYLPQKWQPSSHHPLVEEIQQNAIKAWDKREPSETAVRFMQQMSERHFRFLNVSQKNANTLVVSRT</sequence>
<reference evidence="1 2" key="1">
    <citation type="submission" date="2017-02" db="EMBL/GenBank/DDBJ databases">
        <title>Draft genome sequence of Haemophilus paracuniculus CCUG 43573 type strain.</title>
        <authorList>
            <person name="Engstrom-Jakobsson H."/>
            <person name="Salva-Serra F."/>
            <person name="Thorell K."/>
            <person name="Gonzales-Siles L."/>
            <person name="Karlsson R."/>
            <person name="Boulund F."/>
            <person name="Engstrand L."/>
            <person name="Kristiansson E."/>
            <person name="Moore E."/>
        </authorList>
    </citation>
    <scope>NUCLEOTIDE SEQUENCE [LARGE SCALE GENOMIC DNA]</scope>
    <source>
        <strain evidence="1 2">CCUG 43573</strain>
    </source>
</reference>
<organism evidence="1 2">
    <name type="scientific">Haemophilus paracuniculus</name>
    <dbReference type="NCBI Taxonomy" id="734"/>
    <lineage>
        <taxon>Bacteria</taxon>
        <taxon>Pseudomonadati</taxon>
        <taxon>Pseudomonadota</taxon>
        <taxon>Gammaproteobacteria</taxon>
        <taxon>Pasteurellales</taxon>
        <taxon>Pasteurellaceae</taxon>
        <taxon>Haemophilus</taxon>
    </lineage>
</organism>
<proteinExistence type="predicted"/>
<comment type="caution">
    <text evidence="1">The sequence shown here is derived from an EMBL/GenBank/DDBJ whole genome shotgun (WGS) entry which is preliminary data.</text>
</comment>
<dbReference type="STRING" id="734.B0187_00965"/>
<evidence type="ECO:0000313" key="2">
    <source>
        <dbReference type="Proteomes" id="UP000190867"/>
    </source>
</evidence>
<keyword evidence="2" id="KW-1185">Reference proteome</keyword>
<accession>A0A1T0AVM6</accession>
<evidence type="ECO:0008006" key="3">
    <source>
        <dbReference type="Google" id="ProtNLM"/>
    </source>
</evidence>
<dbReference type="EMBL" id="MUYA01000001">
    <property type="protein sequence ID" value="OOS00895.1"/>
    <property type="molecule type" value="Genomic_DNA"/>
</dbReference>
<dbReference type="AlphaFoldDB" id="A0A1T0AVM6"/>
<protein>
    <recommendedName>
        <fullName evidence="3">Hemophilus-specific protein</fullName>
    </recommendedName>
</protein>
<dbReference type="Proteomes" id="UP000190867">
    <property type="component" value="Unassembled WGS sequence"/>
</dbReference>